<organism evidence="1 2">
    <name type="scientific">Pisolithus microcarpus 441</name>
    <dbReference type="NCBI Taxonomy" id="765257"/>
    <lineage>
        <taxon>Eukaryota</taxon>
        <taxon>Fungi</taxon>
        <taxon>Dikarya</taxon>
        <taxon>Basidiomycota</taxon>
        <taxon>Agaricomycotina</taxon>
        <taxon>Agaricomycetes</taxon>
        <taxon>Agaricomycetidae</taxon>
        <taxon>Boletales</taxon>
        <taxon>Sclerodermatineae</taxon>
        <taxon>Pisolithaceae</taxon>
        <taxon>Pisolithus</taxon>
    </lineage>
</organism>
<sequence length="130" mass="14614">MSPSRHASPVPTLAQHTRFSSRVLVARHSPGVLMALQFVVRLFVSSYAQKLCMRWVYHPVSRNTRHARTTSVADTFIRIGSFEALSPSRAMFFFGGGQQYADYEALRILGERSVKRVLKLDIVNLDGCDA</sequence>
<evidence type="ECO:0000313" key="1">
    <source>
        <dbReference type="EMBL" id="KIK11794.1"/>
    </source>
</evidence>
<reference evidence="1 2" key="1">
    <citation type="submission" date="2014-04" db="EMBL/GenBank/DDBJ databases">
        <authorList>
            <consortium name="DOE Joint Genome Institute"/>
            <person name="Kuo A."/>
            <person name="Kohler A."/>
            <person name="Costa M.D."/>
            <person name="Nagy L.G."/>
            <person name="Floudas D."/>
            <person name="Copeland A."/>
            <person name="Barry K.W."/>
            <person name="Cichocki N."/>
            <person name="Veneault-Fourrey C."/>
            <person name="LaButti K."/>
            <person name="Lindquist E.A."/>
            <person name="Lipzen A."/>
            <person name="Lundell T."/>
            <person name="Morin E."/>
            <person name="Murat C."/>
            <person name="Sun H."/>
            <person name="Tunlid A."/>
            <person name="Henrissat B."/>
            <person name="Grigoriev I.V."/>
            <person name="Hibbett D.S."/>
            <person name="Martin F."/>
            <person name="Nordberg H.P."/>
            <person name="Cantor M.N."/>
            <person name="Hua S.X."/>
        </authorList>
    </citation>
    <scope>NUCLEOTIDE SEQUENCE [LARGE SCALE GENOMIC DNA]</scope>
    <source>
        <strain evidence="1 2">441</strain>
    </source>
</reference>
<protein>
    <submittedName>
        <fullName evidence="1">Uncharacterized protein</fullName>
    </submittedName>
</protein>
<dbReference type="STRING" id="765257.A0A0C9YDB8"/>
<evidence type="ECO:0000313" key="2">
    <source>
        <dbReference type="Proteomes" id="UP000054018"/>
    </source>
</evidence>
<proteinExistence type="predicted"/>
<reference evidence="2" key="2">
    <citation type="submission" date="2015-01" db="EMBL/GenBank/DDBJ databases">
        <title>Evolutionary Origins and Diversification of the Mycorrhizal Mutualists.</title>
        <authorList>
            <consortium name="DOE Joint Genome Institute"/>
            <consortium name="Mycorrhizal Genomics Consortium"/>
            <person name="Kohler A."/>
            <person name="Kuo A."/>
            <person name="Nagy L.G."/>
            <person name="Floudas D."/>
            <person name="Copeland A."/>
            <person name="Barry K.W."/>
            <person name="Cichocki N."/>
            <person name="Veneault-Fourrey C."/>
            <person name="LaButti K."/>
            <person name="Lindquist E.A."/>
            <person name="Lipzen A."/>
            <person name="Lundell T."/>
            <person name="Morin E."/>
            <person name="Murat C."/>
            <person name="Riley R."/>
            <person name="Ohm R."/>
            <person name="Sun H."/>
            <person name="Tunlid A."/>
            <person name="Henrissat B."/>
            <person name="Grigoriev I.V."/>
            <person name="Hibbett D.S."/>
            <person name="Martin F."/>
        </authorList>
    </citation>
    <scope>NUCLEOTIDE SEQUENCE [LARGE SCALE GENOMIC DNA]</scope>
    <source>
        <strain evidence="2">441</strain>
    </source>
</reference>
<dbReference type="Proteomes" id="UP000054018">
    <property type="component" value="Unassembled WGS sequence"/>
</dbReference>
<keyword evidence="2" id="KW-1185">Reference proteome</keyword>
<dbReference type="OrthoDB" id="2688040at2759"/>
<name>A0A0C9YDB8_9AGAM</name>
<dbReference type="HOGENOM" id="CLU_1938983_0_0_1"/>
<dbReference type="EMBL" id="KN834156">
    <property type="protein sequence ID" value="KIK11794.1"/>
    <property type="molecule type" value="Genomic_DNA"/>
</dbReference>
<accession>A0A0C9YDB8</accession>
<gene>
    <name evidence="1" type="ORF">PISMIDRAFT_475065</name>
</gene>
<dbReference type="AlphaFoldDB" id="A0A0C9YDB8"/>